<dbReference type="PANTHER" id="PTHR24421">
    <property type="entry name" value="NITRATE/NITRITE SENSOR PROTEIN NARX-RELATED"/>
    <property type="match status" value="1"/>
</dbReference>
<dbReference type="CDD" id="cd16917">
    <property type="entry name" value="HATPase_UhpB-NarQ-NarX-like"/>
    <property type="match status" value="1"/>
</dbReference>
<comment type="catalytic activity">
    <reaction evidence="1">
        <text>ATP + protein L-histidine = ADP + protein N-phospho-L-histidine.</text>
        <dbReference type="EC" id="2.7.13.3"/>
    </reaction>
</comment>
<organism evidence="11 12">
    <name type="scientific">Umezawaea tangerina</name>
    <dbReference type="NCBI Taxonomy" id="84725"/>
    <lineage>
        <taxon>Bacteria</taxon>
        <taxon>Bacillati</taxon>
        <taxon>Actinomycetota</taxon>
        <taxon>Actinomycetes</taxon>
        <taxon>Pseudonocardiales</taxon>
        <taxon>Pseudonocardiaceae</taxon>
        <taxon>Umezawaea</taxon>
    </lineage>
</organism>
<dbReference type="PANTHER" id="PTHR24421:SF10">
    <property type="entry name" value="NITRATE_NITRITE SENSOR PROTEIN NARQ"/>
    <property type="match status" value="1"/>
</dbReference>
<dbReference type="Proteomes" id="UP000239494">
    <property type="component" value="Unassembled WGS sequence"/>
</dbReference>
<evidence type="ECO:0000256" key="3">
    <source>
        <dbReference type="ARBA" id="ARBA00022553"/>
    </source>
</evidence>
<evidence type="ECO:0000313" key="12">
    <source>
        <dbReference type="Proteomes" id="UP000239494"/>
    </source>
</evidence>
<dbReference type="OrthoDB" id="227596at2"/>
<dbReference type="Gene3D" id="3.30.565.10">
    <property type="entry name" value="Histidine kinase-like ATPase, C-terminal domain"/>
    <property type="match status" value="1"/>
</dbReference>
<dbReference type="InterPro" id="IPR011712">
    <property type="entry name" value="Sig_transdc_His_kin_sub3_dim/P"/>
</dbReference>
<feature type="transmembrane region" description="Helical" evidence="9">
    <location>
        <begin position="134"/>
        <end position="152"/>
    </location>
</feature>
<dbReference type="InterPro" id="IPR036890">
    <property type="entry name" value="HATPase_C_sf"/>
</dbReference>
<keyword evidence="3" id="KW-0597">Phosphoprotein</keyword>
<dbReference type="AlphaFoldDB" id="A0A2T0SXL4"/>
<evidence type="ECO:0000259" key="10">
    <source>
        <dbReference type="Pfam" id="PF07730"/>
    </source>
</evidence>
<evidence type="ECO:0000256" key="7">
    <source>
        <dbReference type="ARBA" id="ARBA00022840"/>
    </source>
</evidence>
<evidence type="ECO:0000256" key="9">
    <source>
        <dbReference type="SAM" id="Phobius"/>
    </source>
</evidence>
<feature type="transmembrane region" description="Helical" evidence="9">
    <location>
        <begin position="12"/>
        <end position="29"/>
    </location>
</feature>
<reference evidence="11 12" key="1">
    <citation type="submission" date="2018-03" db="EMBL/GenBank/DDBJ databases">
        <title>Genomic Encyclopedia of Archaeal and Bacterial Type Strains, Phase II (KMG-II): from individual species to whole genera.</title>
        <authorList>
            <person name="Goeker M."/>
        </authorList>
    </citation>
    <scope>NUCLEOTIDE SEQUENCE [LARGE SCALE GENOMIC DNA]</scope>
    <source>
        <strain evidence="11 12">DSM 44720</strain>
    </source>
</reference>
<protein>
    <recommendedName>
        <fullName evidence="2">histidine kinase</fullName>
        <ecNumber evidence="2">2.7.13.3</ecNumber>
    </recommendedName>
</protein>
<dbReference type="RefSeq" id="WP_106191209.1">
    <property type="nucleotide sequence ID" value="NZ_PVTF01000009.1"/>
</dbReference>
<dbReference type="GO" id="GO:0046983">
    <property type="term" value="F:protein dimerization activity"/>
    <property type="evidence" value="ECO:0007669"/>
    <property type="project" value="InterPro"/>
</dbReference>
<evidence type="ECO:0000256" key="8">
    <source>
        <dbReference type="ARBA" id="ARBA00023012"/>
    </source>
</evidence>
<evidence type="ECO:0000256" key="1">
    <source>
        <dbReference type="ARBA" id="ARBA00000085"/>
    </source>
</evidence>
<dbReference type="EC" id="2.7.13.3" evidence="2"/>
<keyword evidence="5" id="KW-0547">Nucleotide-binding</keyword>
<feature type="transmembrane region" description="Helical" evidence="9">
    <location>
        <begin position="107"/>
        <end position="127"/>
    </location>
</feature>
<keyword evidence="12" id="KW-1185">Reference proteome</keyword>
<keyword evidence="9" id="KW-0472">Membrane</keyword>
<accession>A0A2T0SXL4</accession>
<dbReference type="GO" id="GO:0005524">
    <property type="term" value="F:ATP binding"/>
    <property type="evidence" value="ECO:0007669"/>
    <property type="project" value="UniProtKB-KW"/>
</dbReference>
<keyword evidence="9" id="KW-0812">Transmembrane</keyword>
<feature type="domain" description="Signal transduction histidine kinase subgroup 3 dimerisation and phosphoacceptor" evidence="10">
    <location>
        <begin position="179"/>
        <end position="245"/>
    </location>
</feature>
<dbReference type="EMBL" id="PVTF01000009">
    <property type="protein sequence ID" value="PRY38158.1"/>
    <property type="molecule type" value="Genomic_DNA"/>
</dbReference>
<dbReference type="SUPFAM" id="SSF55874">
    <property type="entry name" value="ATPase domain of HSP90 chaperone/DNA topoisomerase II/histidine kinase"/>
    <property type="match status" value="1"/>
</dbReference>
<dbReference type="InterPro" id="IPR050482">
    <property type="entry name" value="Sensor_HK_TwoCompSys"/>
</dbReference>
<keyword evidence="4" id="KW-0808">Transferase</keyword>
<dbReference type="GO" id="GO:0016020">
    <property type="term" value="C:membrane"/>
    <property type="evidence" value="ECO:0007669"/>
    <property type="project" value="InterPro"/>
</dbReference>
<gene>
    <name evidence="11" type="ORF">CLV43_109378</name>
</gene>
<dbReference type="GO" id="GO:0000155">
    <property type="term" value="F:phosphorelay sensor kinase activity"/>
    <property type="evidence" value="ECO:0007669"/>
    <property type="project" value="InterPro"/>
</dbReference>
<evidence type="ECO:0000256" key="6">
    <source>
        <dbReference type="ARBA" id="ARBA00022777"/>
    </source>
</evidence>
<name>A0A2T0SXL4_9PSEU</name>
<comment type="caution">
    <text evidence="11">The sequence shown here is derived from an EMBL/GenBank/DDBJ whole genome shotgun (WGS) entry which is preliminary data.</text>
</comment>
<evidence type="ECO:0000256" key="4">
    <source>
        <dbReference type="ARBA" id="ARBA00022679"/>
    </source>
</evidence>
<dbReference type="Pfam" id="PF07730">
    <property type="entry name" value="HisKA_3"/>
    <property type="match status" value="1"/>
</dbReference>
<evidence type="ECO:0000313" key="11">
    <source>
        <dbReference type="EMBL" id="PRY38158.1"/>
    </source>
</evidence>
<keyword evidence="6 11" id="KW-0418">Kinase</keyword>
<evidence type="ECO:0000256" key="5">
    <source>
        <dbReference type="ARBA" id="ARBA00022741"/>
    </source>
</evidence>
<feature type="transmembrane region" description="Helical" evidence="9">
    <location>
        <begin position="64"/>
        <end position="87"/>
    </location>
</feature>
<feature type="transmembrane region" description="Helical" evidence="9">
    <location>
        <begin position="41"/>
        <end position="57"/>
    </location>
</feature>
<dbReference type="Gene3D" id="1.20.5.1930">
    <property type="match status" value="1"/>
</dbReference>
<keyword evidence="8" id="KW-0902">Two-component regulatory system</keyword>
<keyword evidence="7" id="KW-0067">ATP-binding</keyword>
<proteinExistence type="predicted"/>
<evidence type="ECO:0000256" key="2">
    <source>
        <dbReference type="ARBA" id="ARBA00012438"/>
    </source>
</evidence>
<keyword evidence="9" id="KW-1133">Transmembrane helix</keyword>
<sequence>MRRLPDPARDLLIALGCFAVGAVLYRFNLYELWAGPSDTPFGWRLLVLGIACLGQLLRSRAPLVGAFVALSAASVDVALGLSAPVIIVLMDLLHVATLRGSKRTSQLIIGLVVMTAVGIAVGIALTVQDWRSAVGSGLQIFSVLVMPVWWAINLRQHRLNTEQVERISQLDRRAAVTAERTRMARDLHDVIAGHLSAIAIQSEAVLSMAARDPETVRTVLRSVRENSIQSLAEMRTMIDVLRADDEVPDEPASARLSELGRLVDSARAGGLRVELSGEAPTDLPVAVDLAAYRIVQESLTNALKHAPGARVEVALDEAGKRLAVTVTSEWRGASTPGTGSGLVGMAERAQAVGGTFDAGRVDDRWRVRAELPTGGARG</sequence>